<gene>
    <name evidence="10" type="ORF">EMPS_03277</name>
</gene>
<dbReference type="InterPro" id="IPR022751">
    <property type="entry name" value="Alpha_mannosyltransferase"/>
</dbReference>
<proteinExistence type="inferred from homology"/>
<evidence type="ECO:0000256" key="4">
    <source>
        <dbReference type="ARBA" id="ARBA00022692"/>
    </source>
</evidence>
<evidence type="ECO:0000256" key="5">
    <source>
        <dbReference type="ARBA" id="ARBA00022968"/>
    </source>
</evidence>
<evidence type="ECO:0000256" key="6">
    <source>
        <dbReference type="ARBA" id="ARBA00022989"/>
    </source>
</evidence>
<dbReference type="PANTHER" id="PTHR31646:SF1">
    <property type="entry name" value="ALPHA-1,2-MANNOSYLTRANSFERASE MNN2"/>
    <property type="match status" value="1"/>
</dbReference>
<keyword evidence="4 9" id="KW-0812">Transmembrane</keyword>
<accession>A0A9P3LUF5</accession>
<evidence type="ECO:0000256" key="2">
    <source>
        <dbReference type="ARBA" id="ARBA00009105"/>
    </source>
</evidence>
<keyword evidence="8 9" id="KW-0472">Membrane</keyword>
<evidence type="ECO:0000256" key="9">
    <source>
        <dbReference type="SAM" id="Phobius"/>
    </source>
</evidence>
<keyword evidence="5" id="KW-0735">Signal-anchor</keyword>
<dbReference type="AlphaFoldDB" id="A0A9P3LUF5"/>
<dbReference type="GO" id="GO:0046354">
    <property type="term" value="P:mannan biosynthetic process"/>
    <property type="evidence" value="ECO:0007669"/>
    <property type="project" value="TreeGrafter"/>
</dbReference>
<reference evidence="10" key="1">
    <citation type="submission" date="2021-11" db="EMBL/GenBank/DDBJ databases">
        <authorList>
            <person name="Herlambang A."/>
            <person name="Guo Y."/>
            <person name="Takashima Y."/>
            <person name="Nishizawa T."/>
        </authorList>
    </citation>
    <scope>NUCLEOTIDE SEQUENCE</scope>
    <source>
        <strain evidence="10">E1425</strain>
    </source>
</reference>
<keyword evidence="6 9" id="KW-1133">Transmembrane helix</keyword>
<evidence type="ECO:0000313" key="11">
    <source>
        <dbReference type="Proteomes" id="UP000827284"/>
    </source>
</evidence>
<reference evidence="10" key="2">
    <citation type="journal article" date="2022" name="Microbiol. Resour. Announc.">
        <title>Whole-Genome Sequence of Entomortierella parvispora E1425, a Mucoromycotan Fungus Associated with Burkholderiaceae-Related Endosymbiotic Bacteria.</title>
        <authorList>
            <person name="Herlambang A."/>
            <person name="Guo Y."/>
            <person name="Takashima Y."/>
            <person name="Narisawa K."/>
            <person name="Ohta H."/>
            <person name="Nishizawa T."/>
        </authorList>
    </citation>
    <scope>NUCLEOTIDE SEQUENCE</scope>
    <source>
        <strain evidence="10">E1425</strain>
    </source>
</reference>
<sequence>MSFNQKRGSITSSASFSQSVNPRRLSSYGHVMAGTGALPSAHTAAIKSSINSNSGSKRPSSLLLNPLQTQHRNRTLKARVARMCPSIVHGAPRRRRSMLAMLCAGSVIVLIYFLSSWDVQVSTKDLLSSYKKSADSSDNNHIVTNNNKPAVAAKKEPIVYKNPDGSDMSLKSIFMIRDFGRSECERAFDEKGLSAGIKKERERNRDQSWSTVNREDAWEMSLSWKRRLKEILPNFKDYNAGWIGQGVVLTAFFREGEDDRETMIEDLLLQIKMLRGLSTIPIEVWFESVEDITAELHQSLAEWGTLIRALDDDSSTAADAIVETPENDSVTGTTDPAITLGDIEDFKARDPSPAQLQKALTVAALINSGFEDIIFYSPTTLPLQSPRVVFQQDQFVQTGAVFWQHPTMSPAHDSPIWPIAQTDCIPDAHVQSWSAVALKHKESWKGLFVAWEWLTGQDMDQFESFLGSQGNDLLRLAWLAIKRQYAMIDRMPEAGLVDMSQTKGSGVGCSLGSHLYPVPGATILTDLKQHAEDQRLQRKMYQQSQRYGLQEEFFLENTNVMMVDTSRESGLLSLQDTVSNDRHLNSALDEALMSKDPTKLLLVDGYAAGPGGRVCVRISRQPKGHRHDV</sequence>
<evidence type="ECO:0000256" key="7">
    <source>
        <dbReference type="ARBA" id="ARBA00023034"/>
    </source>
</evidence>
<evidence type="ECO:0000256" key="8">
    <source>
        <dbReference type="ARBA" id="ARBA00023136"/>
    </source>
</evidence>
<organism evidence="10 11">
    <name type="scientific">Entomortierella parvispora</name>
    <dbReference type="NCBI Taxonomy" id="205924"/>
    <lineage>
        <taxon>Eukaryota</taxon>
        <taxon>Fungi</taxon>
        <taxon>Fungi incertae sedis</taxon>
        <taxon>Mucoromycota</taxon>
        <taxon>Mortierellomycotina</taxon>
        <taxon>Mortierellomycetes</taxon>
        <taxon>Mortierellales</taxon>
        <taxon>Mortierellaceae</taxon>
        <taxon>Entomortierella</taxon>
    </lineage>
</organism>
<comment type="similarity">
    <text evidence="2">Belongs to the MNN1/MNT family.</text>
</comment>
<evidence type="ECO:0000256" key="3">
    <source>
        <dbReference type="ARBA" id="ARBA00022679"/>
    </source>
</evidence>
<dbReference type="Proteomes" id="UP000827284">
    <property type="component" value="Unassembled WGS sequence"/>
</dbReference>
<dbReference type="GO" id="GO:0000139">
    <property type="term" value="C:Golgi membrane"/>
    <property type="evidence" value="ECO:0007669"/>
    <property type="project" value="UniProtKB-SubCell"/>
</dbReference>
<protein>
    <submittedName>
        <fullName evidence="10">Uncharacterized protein</fullName>
    </submittedName>
</protein>
<evidence type="ECO:0000313" key="10">
    <source>
        <dbReference type="EMBL" id="GJJ70927.1"/>
    </source>
</evidence>
<dbReference type="PANTHER" id="PTHR31646">
    <property type="entry name" value="ALPHA-1,2-MANNOSYLTRANSFERASE MNN2"/>
    <property type="match status" value="1"/>
</dbReference>
<comment type="caution">
    <text evidence="10">The sequence shown here is derived from an EMBL/GenBank/DDBJ whole genome shotgun (WGS) entry which is preliminary data.</text>
</comment>
<comment type="subcellular location">
    <subcellularLocation>
        <location evidence="1">Golgi apparatus membrane</location>
        <topology evidence="1">Single-pass type II membrane protein</topology>
    </subcellularLocation>
</comment>
<dbReference type="EMBL" id="BQFW01000004">
    <property type="protein sequence ID" value="GJJ70927.1"/>
    <property type="molecule type" value="Genomic_DNA"/>
</dbReference>
<keyword evidence="11" id="KW-1185">Reference proteome</keyword>
<keyword evidence="7" id="KW-0333">Golgi apparatus</keyword>
<feature type="transmembrane region" description="Helical" evidence="9">
    <location>
        <begin position="99"/>
        <end position="117"/>
    </location>
</feature>
<dbReference type="OrthoDB" id="430354at2759"/>
<evidence type="ECO:0000256" key="1">
    <source>
        <dbReference type="ARBA" id="ARBA00004323"/>
    </source>
</evidence>
<dbReference type="GO" id="GO:0000026">
    <property type="term" value="F:alpha-1,2-mannosyltransferase activity"/>
    <property type="evidence" value="ECO:0007669"/>
    <property type="project" value="TreeGrafter"/>
</dbReference>
<dbReference type="Pfam" id="PF11051">
    <property type="entry name" value="Mannosyl_trans3"/>
    <property type="match status" value="1"/>
</dbReference>
<keyword evidence="3" id="KW-0808">Transferase</keyword>
<name>A0A9P3LUF5_9FUNG</name>